<dbReference type="SUPFAM" id="SSF48726">
    <property type="entry name" value="Immunoglobulin"/>
    <property type="match status" value="1"/>
</dbReference>
<dbReference type="InterPro" id="IPR036179">
    <property type="entry name" value="Ig-like_dom_sf"/>
</dbReference>
<accession>A0ABN8M7D6</accession>
<dbReference type="Proteomes" id="UP001159427">
    <property type="component" value="Unassembled WGS sequence"/>
</dbReference>
<sequence length="156" mass="18136">MNNITGWLSENTGIIEMRYRFPVQRVFKTSSPVDFYPNTTEMELNCTFKGLPPPRVAWYKPGSKLIINGSESFYLYEQLFGEDTLSSVLRNPNIQEKHAGAYKCTGMNNITGWSRENTGIIEMRYRCKSDCPARHEKPLNKTTLKKWTKNVWKLFP</sequence>
<protein>
    <recommendedName>
        <fullName evidence="1">Ig-like domain-containing protein</fullName>
    </recommendedName>
</protein>
<dbReference type="InterPro" id="IPR007110">
    <property type="entry name" value="Ig-like_dom"/>
</dbReference>
<dbReference type="CDD" id="cd00096">
    <property type="entry name" value="Ig"/>
    <property type="match status" value="1"/>
</dbReference>
<organism evidence="2 3">
    <name type="scientific">Porites evermanni</name>
    <dbReference type="NCBI Taxonomy" id="104178"/>
    <lineage>
        <taxon>Eukaryota</taxon>
        <taxon>Metazoa</taxon>
        <taxon>Cnidaria</taxon>
        <taxon>Anthozoa</taxon>
        <taxon>Hexacorallia</taxon>
        <taxon>Scleractinia</taxon>
        <taxon>Fungiina</taxon>
        <taxon>Poritidae</taxon>
        <taxon>Porites</taxon>
    </lineage>
</organism>
<keyword evidence="3" id="KW-1185">Reference proteome</keyword>
<comment type="caution">
    <text evidence="2">The sequence shown here is derived from an EMBL/GenBank/DDBJ whole genome shotgun (WGS) entry which is preliminary data.</text>
</comment>
<dbReference type="Gene3D" id="2.60.40.10">
    <property type="entry name" value="Immunoglobulins"/>
    <property type="match status" value="1"/>
</dbReference>
<dbReference type="Pfam" id="PF13927">
    <property type="entry name" value="Ig_3"/>
    <property type="match status" value="1"/>
</dbReference>
<feature type="domain" description="Ig-like" evidence="1">
    <location>
        <begin position="22"/>
        <end position="105"/>
    </location>
</feature>
<evidence type="ECO:0000313" key="3">
    <source>
        <dbReference type="Proteomes" id="UP001159427"/>
    </source>
</evidence>
<dbReference type="PROSITE" id="PS50835">
    <property type="entry name" value="IG_LIKE"/>
    <property type="match status" value="1"/>
</dbReference>
<evidence type="ECO:0000259" key="1">
    <source>
        <dbReference type="PROSITE" id="PS50835"/>
    </source>
</evidence>
<dbReference type="InterPro" id="IPR013783">
    <property type="entry name" value="Ig-like_fold"/>
</dbReference>
<gene>
    <name evidence="2" type="ORF">PEVE_00022703</name>
</gene>
<reference evidence="2 3" key="1">
    <citation type="submission" date="2022-05" db="EMBL/GenBank/DDBJ databases">
        <authorList>
            <consortium name="Genoscope - CEA"/>
            <person name="William W."/>
        </authorList>
    </citation>
    <scope>NUCLEOTIDE SEQUENCE [LARGE SCALE GENOMIC DNA]</scope>
</reference>
<proteinExistence type="predicted"/>
<evidence type="ECO:0000313" key="2">
    <source>
        <dbReference type="EMBL" id="CAH3024372.1"/>
    </source>
</evidence>
<dbReference type="EMBL" id="CALNXI010000301">
    <property type="protein sequence ID" value="CAH3024372.1"/>
    <property type="molecule type" value="Genomic_DNA"/>
</dbReference>
<name>A0ABN8M7D6_9CNID</name>